<organism evidence="1 2">
    <name type="scientific">Reticulomyxa filosa</name>
    <dbReference type="NCBI Taxonomy" id="46433"/>
    <lineage>
        <taxon>Eukaryota</taxon>
        <taxon>Sar</taxon>
        <taxon>Rhizaria</taxon>
        <taxon>Retaria</taxon>
        <taxon>Foraminifera</taxon>
        <taxon>Monothalamids</taxon>
        <taxon>Reticulomyxidae</taxon>
        <taxon>Reticulomyxa</taxon>
    </lineage>
</organism>
<dbReference type="Proteomes" id="UP000023152">
    <property type="component" value="Unassembled WGS sequence"/>
</dbReference>
<sequence>MLMNIFQEAFQELPHLNKNFVATQCVLLKDEILIFGGENNNECYSYHIEKKQYLLICSYPHGVSLKGHCVLQLSHQSGNPNEIHLLSFGGQGVNEIKKTFSMRYKSVWSDSHKSEPGLNSWTLVVDSQIGEFSDNLEGVRG</sequence>
<comment type="caution">
    <text evidence="1">The sequence shown here is derived from an EMBL/GenBank/DDBJ whole genome shotgun (WGS) entry which is preliminary data.</text>
</comment>
<name>X6M4N8_RETFI</name>
<evidence type="ECO:0000313" key="2">
    <source>
        <dbReference type="Proteomes" id="UP000023152"/>
    </source>
</evidence>
<keyword evidence="2" id="KW-1185">Reference proteome</keyword>
<reference evidence="1 2" key="1">
    <citation type="journal article" date="2013" name="Curr. Biol.">
        <title>The Genome of the Foraminiferan Reticulomyxa filosa.</title>
        <authorList>
            <person name="Glockner G."/>
            <person name="Hulsmann N."/>
            <person name="Schleicher M."/>
            <person name="Noegel A.A."/>
            <person name="Eichinger L."/>
            <person name="Gallinger C."/>
            <person name="Pawlowski J."/>
            <person name="Sierra R."/>
            <person name="Euteneuer U."/>
            <person name="Pillet L."/>
            <person name="Moustafa A."/>
            <person name="Platzer M."/>
            <person name="Groth M."/>
            <person name="Szafranski K."/>
            <person name="Schliwa M."/>
        </authorList>
    </citation>
    <scope>NUCLEOTIDE SEQUENCE [LARGE SCALE GENOMIC DNA]</scope>
</reference>
<evidence type="ECO:0000313" key="1">
    <source>
        <dbReference type="EMBL" id="ETO08943.1"/>
    </source>
</evidence>
<dbReference type="SUPFAM" id="SSF117281">
    <property type="entry name" value="Kelch motif"/>
    <property type="match status" value="1"/>
</dbReference>
<proteinExistence type="predicted"/>
<feature type="non-terminal residue" evidence="1">
    <location>
        <position position="141"/>
    </location>
</feature>
<dbReference type="Gene3D" id="2.120.10.80">
    <property type="entry name" value="Kelch-type beta propeller"/>
    <property type="match status" value="1"/>
</dbReference>
<gene>
    <name evidence="1" type="ORF">RFI_28441</name>
</gene>
<accession>X6M4N8</accession>
<dbReference type="InterPro" id="IPR015915">
    <property type="entry name" value="Kelch-typ_b-propeller"/>
</dbReference>
<dbReference type="EMBL" id="ASPP01024526">
    <property type="protein sequence ID" value="ETO08943.1"/>
    <property type="molecule type" value="Genomic_DNA"/>
</dbReference>
<protein>
    <submittedName>
        <fullName evidence="1">Uncharacterized protein</fullName>
    </submittedName>
</protein>
<dbReference type="AlphaFoldDB" id="X6M4N8"/>